<evidence type="ECO:0000259" key="4">
    <source>
        <dbReference type="Pfam" id="PF03358"/>
    </source>
</evidence>
<dbReference type="RefSeq" id="WP_322134348.1">
    <property type="nucleotide sequence ID" value="NZ_CP085036.1"/>
</dbReference>
<dbReference type="InterPro" id="IPR019912">
    <property type="entry name" value="FMN_Rdtase_MsuE-like"/>
</dbReference>
<comment type="caution">
    <text evidence="5">The sequence shown here is derived from an EMBL/GenBank/DDBJ whole genome shotgun (WGS) entry which is preliminary data.</text>
</comment>
<dbReference type="Proteomes" id="UP001160142">
    <property type="component" value="Unassembled WGS sequence"/>
</dbReference>
<keyword evidence="3 5" id="KW-0560">Oxidoreductase</keyword>
<gene>
    <name evidence="5" type="ORF">M2152_002239</name>
</gene>
<name>A0ABT6KS86_9MICO</name>
<evidence type="ECO:0000313" key="6">
    <source>
        <dbReference type="Proteomes" id="UP001160142"/>
    </source>
</evidence>
<evidence type="ECO:0000256" key="1">
    <source>
        <dbReference type="ARBA" id="ARBA00022630"/>
    </source>
</evidence>
<evidence type="ECO:0000256" key="3">
    <source>
        <dbReference type="ARBA" id="ARBA00023002"/>
    </source>
</evidence>
<reference evidence="5 6" key="1">
    <citation type="submission" date="2023-04" db="EMBL/GenBank/DDBJ databases">
        <title>Genome Encyclopedia of Bacteria and Archaea VI: Functional Genomics of Type Strains.</title>
        <authorList>
            <person name="Whitman W."/>
        </authorList>
    </citation>
    <scope>NUCLEOTIDE SEQUENCE [LARGE SCALE GENOMIC DNA]</scope>
    <source>
        <strain evidence="5 6">SG_E_30_P1</strain>
    </source>
</reference>
<proteinExistence type="predicted"/>
<dbReference type="GO" id="GO:0052873">
    <property type="term" value="F:FMN reductase (NADPH) activity"/>
    <property type="evidence" value="ECO:0007669"/>
    <property type="project" value="UniProtKB-EC"/>
</dbReference>
<dbReference type="InterPro" id="IPR029039">
    <property type="entry name" value="Flavoprotein-like_sf"/>
</dbReference>
<dbReference type="EC" id="1.5.1.38" evidence="5"/>
<evidence type="ECO:0000313" key="5">
    <source>
        <dbReference type="EMBL" id="MDH6182057.1"/>
    </source>
</evidence>
<dbReference type="InterPro" id="IPR005025">
    <property type="entry name" value="FMN_Rdtase-like_dom"/>
</dbReference>
<organism evidence="5 6">
    <name type="scientific">Antiquaquibacter oligotrophicus</name>
    <dbReference type="NCBI Taxonomy" id="2880260"/>
    <lineage>
        <taxon>Bacteria</taxon>
        <taxon>Bacillati</taxon>
        <taxon>Actinomycetota</taxon>
        <taxon>Actinomycetes</taxon>
        <taxon>Micrococcales</taxon>
        <taxon>Microbacteriaceae</taxon>
        <taxon>Antiquaquibacter</taxon>
    </lineage>
</organism>
<dbReference type="NCBIfam" id="TIGR03566">
    <property type="entry name" value="FMN_reduc_MsuE"/>
    <property type="match status" value="1"/>
</dbReference>
<sequence length="194" mass="21141">MSARPLKVVAVCGSLQLPSKSQALLDAIVEELGEKLDITTTSISLTDLAPTLAGSLSRSTVGPQLETALREIESAELLVVVSPVYRAAFSGLFKHLFDLVDQRALEGTPVLLAATGGSERHSLILEHHLRPLFSFFQAVTLPLGVYGVESDFVDYRIASDSLRERVERVVERAVPLIRHIHPEVTERAEHPASV</sequence>
<dbReference type="EMBL" id="JARXVQ010000001">
    <property type="protein sequence ID" value="MDH6182057.1"/>
    <property type="molecule type" value="Genomic_DNA"/>
</dbReference>
<keyword evidence="6" id="KW-1185">Reference proteome</keyword>
<dbReference type="Gene3D" id="3.40.50.360">
    <property type="match status" value="1"/>
</dbReference>
<dbReference type="PANTHER" id="PTHR43408">
    <property type="entry name" value="FMN REDUCTASE (NADPH)"/>
    <property type="match status" value="1"/>
</dbReference>
<keyword evidence="2" id="KW-0288">FMN</keyword>
<feature type="domain" description="NADPH-dependent FMN reductase-like" evidence="4">
    <location>
        <begin position="7"/>
        <end position="149"/>
    </location>
</feature>
<keyword evidence="1" id="KW-0285">Flavoprotein</keyword>
<accession>A0ABT6KS86</accession>
<evidence type="ECO:0000256" key="2">
    <source>
        <dbReference type="ARBA" id="ARBA00022643"/>
    </source>
</evidence>
<dbReference type="SUPFAM" id="SSF52218">
    <property type="entry name" value="Flavoproteins"/>
    <property type="match status" value="1"/>
</dbReference>
<dbReference type="Pfam" id="PF03358">
    <property type="entry name" value="FMN_red"/>
    <property type="match status" value="1"/>
</dbReference>
<protein>
    <submittedName>
        <fullName evidence="5">FMN reductase</fullName>
        <ecNumber evidence="5">1.5.1.38</ecNumber>
    </submittedName>
</protein>
<dbReference type="InterPro" id="IPR051814">
    <property type="entry name" value="NAD(P)H-dep_FMN_reductase"/>
</dbReference>
<dbReference type="PANTHER" id="PTHR43408:SF2">
    <property type="entry name" value="FMN REDUCTASE (NADPH)"/>
    <property type="match status" value="1"/>
</dbReference>